<evidence type="ECO:0000313" key="9">
    <source>
        <dbReference type="Proteomes" id="UP000176614"/>
    </source>
</evidence>
<keyword evidence="4" id="KW-0689">Ribosomal protein</keyword>
<evidence type="ECO:0000256" key="4">
    <source>
        <dbReference type="ARBA" id="ARBA00022980"/>
    </source>
</evidence>
<dbReference type="InterPro" id="IPR016095">
    <property type="entry name" value="Ribosomal_uL1_3-a/b-sand"/>
</dbReference>
<keyword evidence="5" id="KW-0687">Ribonucleoprotein</keyword>
<dbReference type="Gene3D" id="3.30.190.20">
    <property type="match status" value="1"/>
</dbReference>
<evidence type="ECO:0000256" key="7">
    <source>
        <dbReference type="ARBA" id="ARBA00035452"/>
    </source>
</evidence>
<evidence type="ECO:0000256" key="2">
    <source>
        <dbReference type="ARBA" id="ARBA00022491"/>
    </source>
</evidence>
<dbReference type="Gene3D" id="3.40.50.790">
    <property type="match status" value="1"/>
</dbReference>
<comment type="similarity">
    <text evidence="1">Belongs to the universal ribosomal protein uL1 family.</text>
</comment>
<proteinExistence type="inferred from homology"/>
<gene>
    <name evidence="8" type="ORF">A2264_02370</name>
</gene>
<evidence type="ECO:0000256" key="3">
    <source>
        <dbReference type="ARBA" id="ARBA00022845"/>
    </source>
</evidence>
<dbReference type="SUPFAM" id="SSF56808">
    <property type="entry name" value="Ribosomal protein L1"/>
    <property type="match status" value="1"/>
</dbReference>
<dbReference type="PANTHER" id="PTHR36427:SF3">
    <property type="entry name" value="LARGE RIBOSOMAL SUBUNIT PROTEIN UL1M"/>
    <property type="match status" value="1"/>
</dbReference>
<dbReference type="GO" id="GO:0006412">
    <property type="term" value="P:translation"/>
    <property type="evidence" value="ECO:0007669"/>
    <property type="project" value="InterPro"/>
</dbReference>
<keyword evidence="3" id="KW-0810">Translation regulation</keyword>
<reference evidence="8 9" key="1">
    <citation type="journal article" date="2016" name="Nat. Commun.">
        <title>Thousands of microbial genomes shed light on interconnected biogeochemical processes in an aquifer system.</title>
        <authorList>
            <person name="Anantharaman K."/>
            <person name="Brown C.T."/>
            <person name="Hug L.A."/>
            <person name="Sharon I."/>
            <person name="Castelle C.J."/>
            <person name="Probst A.J."/>
            <person name="Thomas B.C."/>
            <person name="Singh A."/>
            <person name="Wilkins M.J."/>
            <person name="Karaoz U."/>
            <person name="Brodie E.L."/>
            <person name="Williams K.H."/>
            <person name="Hubbard S.S."/>
            <person name="Banfield J.F."/>
        </authorList>
    </citation>
    <scope>NUCLEOTIDE SEQUENCE [LARGE SCALE GENOMIC DNA]</scope>
</reference>
<sequence>MTNTTSYTIEEAIKLMKEEKKRNFDPTVEIHINLDLDVKQANQQLRYTVVLPKGTGKKVKIAVLSIGKYPEADIELSEQDIQKIETGSLKPKVDFDVIITEPGFMPKIAKAAKILGPLGMMPNPKTGTVTNNIALAIEEVKKGKVEVRTEKDAPLVHTIVGKLSFSEADLTENISSVISSLKANRPSKVKPDWIKGIAVCSSMGRSYQLKFSGE</sequence>
<dbReference type="InterPro" id="IPR028364">
    <property type="entry name" value="Ribosomal_uL1/biogenesis"/>
</dbReference>
<dbReference type="PANTHER" id="PTHR36427">
    <property type="entry name" value="54S RIBOSOMAL PROTEIN L1, MITOCHONDRIAL"/>
    <property type="match status" value="1"/>
</dbReference>
<evidence type="ECO:0000256" key="1">
    <source>
        <dbReference type="ARBA" id="ARBA00010531"/>
    </source>
</evidence>
<evidence type="ECO:0000256" key="6">
    <source>
        <dbReference type="ARBA" id="ARBA00035241"/>
    </source>
</evidence>
<dbReference type="GO" id="GO:0003735">
    <property type="term" value="F:structural constituent of ribosome"/>
    <property type="evidence" value="ECO:0007669"/>
    <property type="project" value="InterPro"/>
</dbReference>
<dbReference type="PIRSF" id="PIRSF002155">
    <property type="entry name" value="Ribosomal_L1"/>
    <property type="match status" value="1"/>
</dbReference>
<keyword evidence="2" id="KW-0678">Repressor</keyword>
<dbReference type="GO" id="GO:0003723">
    <property type="term" value="F:RNA binding"/>
    <property type="evidence" value="ECO:0007669"/>
    <property type="project" value="InterPro"/>
</dbReference>
<dbReference type="AlphaFoldDB" id="A0A1F4W3H8"/>
<dbReference type="GO" id="GO:0006417">
    <property type="term" value="P:regulation of translation"/>
    <property type="evidence" value="ECO:0007669"/>
    <property type="project" value="UniProtKB-KW"/>
</dbReference>
<evidence type="ECO:0000313" key="8">
    <source>
        <dbReference type="EMBL" id="OGC63910.1"/>
    </source>
</evidence>
<organism evidence="8 9">
    <name type="scientific">candidate division WWE3 bacterium RIFOXYA2_FULL_46_9</name>
    <dbReference type="NCBI Taxonomy" id="1802636"/>
    <lineage>
        <taxon>Bacteria</taxon>
        <taxon>Katanobacteria</taxon>
    </lineage>
</organism>
<dbReference type="Pfam" id="PF00687">
    <property type="entry name" value="Ribosomal_L1"/>
    <property type="match status" value="1"/>
</dbReference>
<name>A0A1F4W3H8_UNCKA</name>
<comment type="caution">
    <text evidence="8">The sequence shown here is derived from an EMBL/GenBank/DDBJ whole genome shotgun (WGS) entry which is preliminary data.</text>
</comment>
<dbReference type="Proteomes" id="UP000176614">
    <property type="component" value="Unassembled WGS sequence"/>
</dbReference>
<dbReference type="GO" id="GO:0015934">
    <property type="term" value="C:large ribosomal subunit"/>
    <property type="evidence" value="ECO:0007669"/>
    <property type="project" value="InterPro"/>
</dbReference>
<evidence type="ECO:0000256" key="5">
    <source>
        <dbReference type="ARBA" id="ARBA00023274"/>
    </source>
</evidence>
<dbReference type="CDD" id="cd00403">
    <property type="entry name" value="Ribosomal_L1"/>
    <property type="match status" value="1"/>
</dbReference>
<accession>A0A1F4W3H8</accession>
<protein>
    <recommendedName>
        <fullName evidence="6">Large ribosomal subunit protein uL1</fullName>
    </recommendedName>
    <alternativeName>
        <fullName evidence="7">50S ribosomal protein L1</fullName>
    </alternativeName>
</protein>
<dbReference type="EMBL" id="MEVT01000001">
    <property type="protein sequence ID" value="OGC63910.1"/>
    <property type="molecule type" value="Genomic_DNA"/>
</dbReference>
<dbReference type="InterPro" id="IPR023674">
    <property type="entry name" value="Ribosomal_uL1-like"/>
</dbReference>
<dbReference type="InterPro" id="IPR002143">
    <property type="entry name" value="Ribosomal_uL1"/>
</dbReference>